<dbReference type="InterPro" id="IPR044508">
    <property type="entry name" value="At5g50450/At1g67340-like"/>
</dbReference>
<organism evidence="6 7">
    <name type="scientific">Rhynchospora tenuis</name>
    <dbReference type="NCBI Taxonomy" id="198213"/>
    <lineage>
        <taxon>Eukaryota</taxon>
        <taxon>Viridiplantae</taxon>
        <taxon>Streptophyta</taxon>
        <taxon>Embryophyta</taxon>
        <taxon>Tracheophyta</taxon>
        <taxon>Spermatophyta</taxon>
        <taxon>Magnoliopsida</taxon>
        <taxon>Liliopsida</taxon>
        <taxon>Poales</taxon>
        <taxon>Cyperaceae</taxon>
        <taxon>Cyperoideae</taxon>
        <taxon>Rhynchosporeae</taxon>
        <taxon>Rhynchospora</taxon>
    </lineage>
</organism>
<dbReference type="PANTHER" id="PTHR46758:SF2">
    <property type="entry name" value="OJ1485_B09.11 PROTEIN"/>
    <property type="match status" value="1"/>
</dbReference>
<dbReference type="SMART" id="SM00671">
    <property type="entry name" value="SEL1"/>
    <property type="match status" value="2"/>
</dbReference>
<accession>A0AAD5ZP60</accession>
<dbReference type="Pfam" id="PF01753">
    <property type="entry name" value="zf-MYND"/>
    <property type="match status" value="1"/>
</dbReference>
<dbReference type="PROSITE" id="PS50865">
    <property type="entry name" value="ZF_MYND_2"/>
    <property type="match status" value="1"/>
</dbReference>
<sequence>MWTRRGFCYPSVKGAPPAKRRRISSNSRSDLFETLPDDLVISILTKLSSSASSPSHLFNAFLTCKRFNNLGAHPEVLANASEKSLQVRAKSWSKSAQDFLDRCANAGNVEACYLLGMIQFYCLRNFISGADLLARAALSNHPTALYSLAVIHFNGSGRPYCHRDPSTGAALCAKSAALGNIDALREVGYCLQDGLGLPFCPSAAHRLLIKANAIELITKKKRIGPQLNYKHRRGYCCRLNMDTSSNVHQANRFMVEWWGLAGTKAENEVGLNMCSHALCGRRETRRHEFRRCAVCAVVAYCSRACQAMHWKMEHRTRCRPAQDPADVVGAEPEGA</sequence>
<dbReference type="Proteomes" id="UP001210211">
    <property type="component" value="Unassembled WGS sequence"/>
</dbReference>
<evidence type="ECO:0000259" key="5">
    <source>
        <dbReference type="PROSITE" id="PS50865"/>
    </source>
</evidence>
<keyword evidence="2 4" id="KW-0863">Zinc-finger</keyword>
<dbReference type="InterPro" id="IPR002893">
    <property type="entry name" value="Znf_MYND"/>
</dbReference>
<dbReference type="GO" id="GO:0008270">
    <property type="term" value="F:zinc ion binding"/>
    <property type="evidence" value="ECO:0007669"/>
    <property type="project" value="UniProtKB-KW"/>
</dbReference>
<feature type="domain" description="MYND-type" evidence="5">
    <location>
        <begin position="276"/>
        <end position="318"/>
    </location>
</feature>
<dbReference type="EMBL" id="JAMRDG010000001">
    <property type="protein sequence ID" value="KAJ3701452.1"/>
    <property type="molecule type" value="Genomic_DNA"/>
</dbReference>
<reference evidence="6 7" key="1">
    <citation type="journal article" date="2022" name="Cell">
        <title>Repeat-based holocentromeres influence genome architecture and karyotype evolution.</title>
        <authorList>
            <person name="Hofstatter P.G."/>
            <person name="Thangavel G."/>
            <person name="Lux T."/>
            <person name="Neumann P."/>
            <person name="Vondrak T."/>
            <person name="Novak P."/>
            <person name="Zhang M."/>
            <person name="Costa L."/>
            <person name="Castellani M."/>
            <person name="Scott A."/>
            <person name="Toegelov H."/>
            <person name="Fuchs J."/>
            <person name="Mata-Sucre Y."/>
            <person name="Dias Y."/>
            <person name="Vanzela A.L.L."/>
            <person name="Huettel B."/>
            <person name="Almeida C.C.S."/>
            <person name="Simkova H."/>
            <person name="Souza G."/>
            <person name="Pedrosa-Harand A."/>
            <person name="Macas J."/>
            <person name="Mayer K.F.X."/>
            <person name="Houben A."/>
            <person name="Marques A."/>
        </authorList>
    </citation>
    <scope>NUCLEOTIDE SEQUENCE [LARGE SCALE GENOMIC DNA]</scope>
    <source>
        <strain evidence="6">RhyTen1mFocal</strain>
    </source>
</reference>
<dbReference type="Gene3D" id="1.25.40.10">
    <property type="entry name" value="Tetratricopeptide repeat domain"/>
    <property type="match status" value="1"/>
</dbReference>
<dbReference type="PANTHER" id="PTHR46758">
    <property type="entry name" value="MYND DOMAIN-CONTAINING"/>
    <property type="match status" value="1"/>
</dbReference>
<dbReference type="InterPro" id="IPR011990">
    <property type="entry name" value="TPR-like_helical_dom_sf"/>
</dbReference>
<dbReference type="AlphaFoldDB" id="A0AAD5ZP60"/>
<dbReference type="Pfam" id="PF23310">
    <property type="entry name" value="TPR_27"/>
    <property type="match status" value="1"/>
</dbReference>
<evidence type="ECO:0000256" key="4">
    <source>
        <dbReference type="PROSITE-ProRule" id="PRU00134"/>
    </source>
</evidence>
<protein>
    <recommendedName>
        <fullName evidence="5">MYND-type domain-containing protein</fullName>
    </recommendedName>
</protein>
<keyword evidence="3" id="KW-0862">Zinc</keyword>
<evidence type="ECO:0000313" key="6">
    <source>
        <dbReference type="EMBL" id="KAJ3701452.1"/>
    </source>
</evidence>
<dbReference type="InterPro" id="IPR057136">
    <property type="entry name" value="At2g35280_TPR_dom"/>
</dbReference>
<dbReference type="InterPro" id="IPR006597">
    <property type="entry name" value="Sel1-like"/>
</dbReference>
<dbReference type="SUPFAM" id="SSF81901">
    <property type="entry name" value="HCP-like"/>
    <property type="match status" value="1"/>
</dbReference>
<keyword evidence="1" id="KW-0479">Metal-binding</keyword>
<evidence type="ECO:0000256" key="2">
    <source>
        <dbReference type="ARBA" id="ARBA00022771"/>
    </source>
</evidence>
<keyword evidence="7" id="KW-1185">Reference proteome</keyword>
<dbReference type="Gene3D" id="6.10.140.2220">
    <property type="match status" value="1"/>
</dbReference>
<evidence type="ECO:0000256" key="3">
    <source>
        <dbReference type="ARBA" id="ARBA00022833"/>
    </source>
</evidence>
<dbReference type="InterPro" id="IPR036047">
    <property type="entry name" value="F-box-like_dom_sf"/>
</dbReference>
<comment type="caution">
    <text evidence="6">The sequence shown here is derived from an EMBL/GenBank/DDBJ whole genome shotgun (WGS) entry which is preliminary data.</text>
</comment>
<name>A0AAD5ZP60_9POAL</name>
<evidence type="ECO:0000313" key="7">
    <source>
        <dbReference type="Proteomes" id="UP001210211"/>
    </source>
</evidence>
<dbReference type="SUPFAM" id="SSF81383">
    <property type="entry name" value="F-box domain"/>
    <property type="match status" value="1"/>
</dbReference>
<evidence type="ECO:0000256" key="1">
    <source>
        <dbReference type="ARBA" id="ARBA00022723"/>
    </source>
</evidence>
<dbReference type="SUPFAM" id="SSF144232">
    <property type="entry name" value="HIT/MYND zinc finger-like"/>
    <property type="match status" value="1"/>
</dbReference>
<proteinExistence type="predicted"/>
<gene>
    <name evidence="6" type="ORF">LUZ61_005157</name>
</gene>